<keyword evidence="7" id="KW-0472">Membrane</keyword>
<dbReference type="CDD" id="cd14014">
    <property type="entry name" value="STKc_PknB_like"/>
    <property type="match status" value="1"/>
</dbReference>
<evidence type="ECO:0000313" key="10">
    <source>
        <dbReference type="Proteomes" id="UP001595886"/>
    </source>
</evidence>
<dbReference type="Proteomes" id="UP001595886">
    <property type="component" value="Unassembled WGS sequence"/>
</dbReference>
<proteinExistence type="predicted"/>
<evidence type="ECO:0000313" key="9">
    <source>
        <dbReference type="EMBL" id="MFC4822575.1"/>
    </source>
</evidence>
<dbReference type="EMBL" id="JBHSHD010000019">
    <property type="protein sequence ID" value="MFC4822575.1"/>
    <property type="molecule type" value="Genomic_DNA"/>
</dbReference>
<evidence type="ECO:0000256" key="4">
    <source>
        <dbReference type="ARBA" id="ARBA00022840"/>
    </source>
</evidence>
<dbReference type="Gene3D" id="1.25.40.10">
    <property type="entry name" value="Tetratricopeptide repeat domain"/>
    <property type="match status" value="2"/>
</dbReference>
<dbReference type="RefSeq" id="WP_380022932.1">
    <property type="nucleotide sequence ID" value="NZ_JBHSHD010000019.1"/>
</dbReference>
<dbReference type="SUPFAM" id="SSF56112">
    <property type="entry name" value="Protein kinase-like (PK-like)"/>
    <property type="match status" value="1"/>
</dbReference>
<dbReference type="Pfam" id="PF13424">
    <property type="entry name" value="TPR_12"/>
    <property type="match status" value="1"/>
</dbReference>
<dbReference type="Pfam" id="PF00069">
    <property type="entry name" value="Pkinase"/>
    <property type="match status" value="1"/>
</dbReference>
<feature type="region of interest" description="Disordered" evidence="6">
    <location>
        <begin position="291"/>
        <end position="323"/>
    </location>
</feature>
<dbReference type="InterPro" id="IPR000719">
    <property type="entry name" value="Prot_kinase_dom"/>
</dbReference>
<keyword evidence="1" id="KW-0808">Transferase</keyword>
<feature type="binding site" evidence="5">
    <location>
        <position position="123"/>
    </location>
    <ligand>
        <name>ATP</name>
        <dbReference type="ChEBI" id="CHEBI:30616"/>
    </ligand>
</feature>
<evidence type="ECO:0000256" key="6">
    <source>
        <dbReference type="SAM" id="MobiDB-lite"/>
    </source>
</evidence>
<dbReference type="PROSITE" id="PS00107">
    <property type="entry name" value="PROTEIN_KINASE_ATP"/>
    <property type="match status" value="1"/>
</dbReference>
<dbReference type="PROSITE" id="PS00108">
    <property type="entry name" value="PROTEIN_KINASE_ST"/>
    <property type="match status" value="1"/>
</dbReference>
<accession>A0ABV9R158</accession>
<dbReference type="PANTHER" id="PTHR43289:SF34">
    <property type="entry name" value="SERINE_THREONINE-PROTEIN KINASE YBDM-RELATED"/>
    <property type="match status" value="1"/>
</dbReference>
<keyword evidence="7" id="KW-0812">Transmembrane</keyword>
<keyword evidence="4 5" id="KW-0067">ATP-binding</keyword>
<organism evidence="9 10">
    <name type="scientific">Dokdonella ginsengisoli</name>
    <dbReference type="NCBI Taxonomy" id="363846"/>
    <lineage>
        <taxon>Bacteria</taxon>
        <taxon>Pseudomonadati</taxon>
        <taxon>Pseudomonadota</taxon>
        <taxon>Gammaproteobacteria</taxon>
        <taxon>Lysobacterales</taxon>
        <taxon>Rhodanobacteraceae</taxon>
        <taxon>Dokdonella</taxon>
    </lineage>
</organism>
<evidence type="ECO:0000256" key="5">
    <source>
        <dbReference type="PROSITE-ProRule" id="PRU10141"/>
    </source>
</evidence>
<evidence type="ECO:0000256" key="1">
    <source>
        <dbReference type="ARBA" id="ARBA00022679"/>
    </source>
</evidence>
<feature type="compositionally biased region" description="Basic and acidic residues" evidence="6">
    <location>
        <begin position="291"/>
        <end position="301"/>
    </location>
</feature>
<reference evidence="10" key="1">
    <citation type="journal article" date="2019" name="Int. J. Syst. Evol. Microbiol.">
        <title>The Global Catalogue of Microorganisms (GCM) 10K type strain sequencing project: providing services to taxonomists for standard genome sequencing and annotation.</title>
        <authorList>
            <consortium name="The Broad Institute Genomics Platform"/>
            <consortium name="The Broad Institute Genome Sequencing Center for Infectious Disease"/>
            <person name="Wu L."/>
            <person name="Ma J."/>
        </authorList>
    </citation>
    <scope>NUCLEOTIDE SEQUENCE [LARGE SCALE GENOMIC DNA]</scope>
    <source>
        <strain evidence="10">CCUG 30340</strain>
    </source>
</reference>
<dbReference type="Gene3D" id="1.10.510.10">
    <property type="entry name" value="Transferase(Phosphotransferase) domain 1"/>
    <property type="match status" value="1"/>
</dbReference>
<evidence type="ECO:0000256" key="3">
    <source>
        <dbReference type="ARBA" id="ARBA00022777"/>
    </source>
</evidence>
<feature type="transmembrane region" description="Helical" evidence="7">
    <location>
        <begin position="394"/>
        <end position="415"/>
    </location>
</feature>
<dbReference type="InterPro" id="IPR011990">
    <property type="entry name" value="TPR-like_helical_dom_sf"/>
</dbReference>
<keyword evidence="2 5" id="KW-0547">Nucleotide-binding</keyword>
<dbReference type="InterPro" id="IPR011009">
    <property type="entry name" value="Kinase-like_dom_sf"/>
</dbReference>
<gene>
    <name evidence="9" type="ORF">ACFO6Q_19815</name>
</gene>
<evidence type="ECO:0000256" key="2">
    <source>
        <dbReference type="ARBA" id="ARBA00022741"/>
    </source>
</evidence>
<keyword evidence="10" id="KW-1185">Reference proteome</keyword>
<feature type="domain" description="Protein kinase" evidence="8">
    <location>
        <begin position="92"/>
        <end position="369"/>
    </location>
</feature>
<comment type="caution">
    <text evidence="9">The sequence shown here is derived from an EMBL/GenBank/DDBJ whole genome shotgun (WGS) entry which is preliminary data.</text>
</comment>
<evidence type="ECO:0000256" key="7">
    <source>
        <dbReference type="SAM" id="Phobius"/>
    </source>
</evidence>
<dbReference type="SMART" id="SM00220">
    <property type="entry name" value="S_TKc"/>
    <property type="match status" value="1"/>
</dbReference>
<dbReference type="GO" id="GO:0016301">
    <property type="term" value="F:kinase activity"/>
    <property type="evidence" value="ECO:0007669"/>
    <property type="project" value="UniProtKB-KW"/>
</dbReference>
<keyword evidence="7" id="KW-1133">Transmembrane helix</keyword>
<sequence>MDAERWRRARALFDQLADASASDWDARLAEACPDDAEVRDEALALLRADRTATSGGALAQAAPQIIAGLAEQIGSEEAAAATAHAGLRLGPFRLVRQIGSGGMGAVWLCERVEGGFSQTVAIKLIRSGWDAADTQRRFLAERQILAGLQHPNIAHLIDGGVTADGKPWLALEYVDGESLLDWCDGHRLGIAERLRLFRVVCDAVAHAHQRLVVHRDLKPSNILVGRDGVVKLLDFGIAKLLDRAGEETATRMFTPDYAAPEQIRGEPITTAVDVYALGLLLYELLTGRRPREARANGEAEPPRPSATTLRDGKESDAGQLAARRGLAPGTLRRRLQGDLDAIVMKALRGEPEQRYASVGEFAADVERHLRDRPVRARRDGWSYRTGRFVRRHRWALAASAAGVLALAAGLAVALWQGREAAAQRDIALREAETAHRTVDVLVGVFKAANPGSHPGETVTPADLLAEGEREVRRKLGAQPVQRAALLEALGRARNGLGTPTQAQPLLEEALALRTAGDDRLAEASVRLALSATRSRLNRSDDSLAEAERAYALSDDDSRQAAELRATADLHAGIELANLDRWAEAEPRLRRSAKTRALLFGEDSEPYWQVLIPLSFNLSAQQRADEALALLDPAWNAIVARTEPGDWQRGYLLDARAYALNRSGRYADAVALHREALAASERIYGNDHPDYYSILSNLGLSLYQNGEMEEAAQVLGRVIEWRTANPKRKQLLRPDKQLRAHALALDASGQSEKAIEVLQRMQREREQIDGVSAAEKAEAWLLLARAQRHAGRHADAEASLATYFAQVDGQEAQAAGLIERSWLALDRGSAGESCADAAQAVELRGTTSKPADRLHAQATLAACWIQIGQRSRARPLIDALSAPELPALAPSQREAVDAALARWRQRNS</sequence>
<dbReference type="InterPro" id="IPR008271">
    <property type="entry name" value="Ser/Thr_kinase_AS"/>
</dbReference>
<evidence type="ECO:0000259" key="8">
    <source>
        <dbReference type="PROSITE" id="PS50011"/>
    </source>
</evidence>
<dbReference type="InterPro" id="IPR017441">
    <property type="entry name" value="Protein_kinase_ATP_BS"/>
</dbReference>
<dbReference type="Gene3D" id="3.30.200.20">
    <property type="entry name" value="Phosphorylase Kinase, domain 1"/>
    <property type="match status" value="1"/>
</dbReference>
<keyword evidence="3 9" id="KW-0418">Kinase</keyword>
<dbReference type="PROSITE" id="PS50011">
    <property type="entry name" value="PROTEIN_KINASE_DOM"/>
    <property type="match status" value="1"/>
</dbReference>
<dbReference type="SUPFAM" id="SSF48452">
    <property type="entry name" value="TPR-like"/>
    <property type="match status" value="3"/>
</dbReference>
<name>A0ABV9R158_9GAMM</name>
<dbReference type="PANTHER" id="PTHR43289">
    <property type="entry name" value="MITOGEN-ACTIVATED PROTEIN KINASE KINASE KINASE 20-RELATED"/>
    <property type="match status" value="1"/>
</dbReference>
<protein>
    <submittedName>
        <fullName evidence="9">Protein kinase</fullName>
    </submittedName>
</protein>